<dbReference type="PROSITE" id="PS50002">
    <property type="entry name" value="SH3"/>
    <property type="match status" value="1"/>
</dbReference>
<evidence type="ECO:0000313" key="9">
    <source>
        <dbReference type="EnsemblProtists" id="EKX40235"/>
    </source>
</evidence>
<dbReference type="EMBL" id="JH993033">
    <property type="protein sequence ID" value="EKX40235.1"/>
    <property type="molecule type" value="Genomic_DNA"/>
</dbReference>
<dbReference type="Proteomes" id="UP000011087">
    <property type="component" value="Unassembled WGS sequence"/>
</dbReference>
<dbReference type="InterPro" id="IPR002110">
    <property type="entry name" value="Ankyrin_rpt"/>
</dbReference>
<feature type="repeat" description="ANK" evidence="4">
    <location>
        <begin position="243"/>
        <end position="275"/>
    </location>
</feature>
<reference evidence="8 10" key="1">
    <citation type="journal article" date="2012" name="Nature">
        <title>Algal genomes reveal evolutionary mosaicism and the fate of nucleomorphs.</title>
        <authorList>
            <consortium name="DOE Joint Genome Institute"/>
            <person name="Curtis B.A."/>
            <person name="Tanifuji G."/>
            <person name="Burki F."/>
            <person name="Gruber A."/>
            <person name="Irimia M."/>
            <person name="Maruyama S."/>
            <person name="Arias M.C."/>
            <person name="Ball S.G."/>
            <person name="Gile G.H."/>
            <person name="Hirakawa Y."/>
            <person name="Hopkins J.F."/>
            <person name="Kuo A."/>
            <person name="Rensing S.A."/>
            <person name="Schmutz J."/>
            <person name="Symeonidi A."/>
            <person name="Elias M."/>
            <person name="Eveleigh R.J."/>
            <person name="Herman E.K."/>
            <person name="Klute M.J."/>
            <person name="Nakayama T."/>
            <person name="Obornik M."/>
            <person name="Reyes-Prieto A."/>
            <person name="Armbrust E.V."/>
            <person name="Aves S.J."/>
            <person name="Beiko R.G."/>
            <person name="Coutinho P."/>
            <person name="Dacks J.B."/>
            <person name="Durnford D.G."/>
            <person name="Fast N.M."/>
            <person name="Green B.R."/>
            <person name="Grisdale C.J."/>
            <person name="Hempel F."/>
            <person name="Henrissat B."/>
            <person name="Hoppner M.P."/>
            <person name="Ishida K."/>
            <person name="Kim E."/>
            <person name="Koreny L."/>
            <person name="Kroth P.G."/>
            <person name="Liu Y."/>
            <person name="Malik S.B."/>
            <person name="Maier U.G."/>
            <person name="McRose D."/>
            <person name="Mock T."/>
            <person name="Neilson J.A."/>
            <person name="Onodera N.T."/>
            <person name="Poole A.M."/>
            <person name="Pritham E.J."/>
            <person name="Richards T.A."/>
            <person name="Rocap G."/>
            <person name="Roy S.W."/>
            <person name="Sarai C."/>
            <person name="Schaack S."/>
            <person name="Shirato S."/>
            <person name="Slamovits C.H."/>
            <person name="Spencer D.F."/>
            <person name="Suzuki S."/>
            <person name="Worden A.Z."/>
            <person name="Zauner S."/>
            <person name="Barry K."/>
            <person name="Bell C."/>
            <person name="Bharti A.K."/>
            <person name="Crow J.A."/>
            <person name="Grimwood J."/>
            <person name="Kramer R."/>
            <person name="Lindquist E."/>
            <person name="Lucas S."/>
            <person name="Salamov A."/>
            <person name="McFadden G.I."/>
            <person name="Lane C.E."/>
            <person name="Keeling P.J."/>
            <person name="Gray M.W."/>
            <person name="Grigoriev I.V."/>
            <person name="Archibald J.M."/>
        </authorList>
    </citation>
    <scope>NUCLEOTIDE SEQUENCE</scope>
    <source>
        <strain evidence="8 10">CCMP2712</strain>
    </source>
</reference>
<evidence type="ECO:0000256" key="1">
    <source>
        <dbReference type="ARBA" id="ARBA00022443"/>
    </source>
</evidence>
<dbReference type="KEGG" id="gtt:GUITHDRAFT_113714"/>
<accession>L1IWM0</accession>
<reference evidence="10" key="2">
    <citation type="submission" date="2012-11" db="EMBL/GenBank/DDBJ databases">
        <authorList>
            <person name="Kuo A."/>
            <person name="Curtis B.A."/>
            <person name="Tanifuji G."/>
            <person name="Burki F."/>
            <person name="Gruber A."/>
            <person name="Irimia M."/>
            <person name="Maruyama S."/>
            <person name="Arias M.C."/>
            <person name="Ball S.G."/>
            <person name="Gile G.H."/>
            <person name="Hirakawa Y."/>
            <person name="Hopkins J.F."/>
            <person name="Rensing S.A."/>
            <person name="Schmutz J."/>
            <person name="Symeonidi A."/>
            <person name="Elias M."/>
            <person name="Eveleigh R.J."/>
            <person name="Herman E.K."/>
            <person name="Klute M.J."/>
            <person name="Nakayama T."/>
            <person name="Obornik M."/>
            <person name="Reyes-Prieto A."/>
            <person name="Armbrust E.V."/>
            <person name="Aves S.J."/>
            <person name="Beiko R.G."/>
            <person name="Coutinho P."/>
            <person name="Dacks J.B."/>
            <person name="Durnford D.G."/>
            <person name="Fast N.M."/>
            <person name="Green B.R."/>
            <person name="Grisdale C."/>
            <person name="Hempe F."/>
            <person name="Henrissat B."/>
            <person name="Hoppner M.P."/>
            <person name="Ishida K.-I."/>
            <person name="Kim E."/>
            <person name="Koreny L."/>
            <person name="Kroth P.G."/>
            <person name="Liu Y."/>
            <person name="Malik S.-B."/>
            <person name="Maier U.G."/>
            <person name="McRose D."/>
            <person name="Mock T."/>
            <person name="Neilson J.A."/>
            <person name="Onodera N.T."/>
            <person name="Poole A.M."/>
            <person name="Pritham E.J."/>
            <person name="Richards T.A."/>
            <person name="Rocap G."/>
            <person name="Roy S.W."/>
            <person name="Sarai C."/>
            <person name="Schaack S."/>
            <person name="Shirato S."/>
            <person name="Slamovits C.H."/>
            <person name="Spencer D.F."/>
            <person name="Suzuki S."/>
            <person name="Worden A.Z."/>
            <person name="Zauner S."/>
            <person name="Barry K."/>
            <person name="Bell C."/>
            <person name="Bharti A.K."/>
            <person name="Crow J.A."/>
            <person name="Grimwood J."/>
            <person name="Kramer R."/>
            <person name="Lindquist E."/>
            <person name="Lucas S."/>
            <person name="Salamov A."/>
            <person name="McFadden G.I."/>
            <person name="Lane C.E."/>
            <person name="Keeling P.J."/>
            <person name="Gray M.W."/>
            <person name="Grigoriev I.V."/>
            <person name="Archibald J.M."/>
        </authorList>
    </citation>
    <scope>NUCLEOTIDE SEQUENCE</scope>
    <source>
        <strain evidence="10">CCMP2712</strain>
    </source>
</reference>
<dbReference type="Pfam" id="PF07653">
    <property type="entry name" value="SH3_2"/>
    <property type="match status" value="1"/>
</dbReference>
<gene>
    <name evidence="8" type="ORF">GUITHDRAFT_113714</name>
</gene>
<dbReference type="PaxDb" id="55529-EKX40235"/>
<dbReference type="HOGENOM" id="CLU_652923_0_0_1"/>
<evidence type="ECO:0000256" key="5">
    <source>
        <dbReference type="PROSITE-ProRule" id="PRU00192"/>
    </source>
</evidence>
<dbReference type="Pfam" id="PF12796">
    <property type="entry name" value="Ank_2"/>
    <property type="match status" value="1"/>
</dbReference>
<feature type="region of interest" description="Disordered" evidence="6">
    <location>
        <begin position="395"/>
        <end position="421"/>
    </location>
</feature>
<dbReference type="RefSeq" id="XP_005827215.1">
    <property type="nucleotide sequence ID" value="XM_005827158.1"/>
</dbReference>
<protein>
    <recommendedName>
        <fullName evidence="7">SH3 domain-containing protein</fullName>
    </recommendedName>
</protein>
<evidence type="ECO:0000256" key="4">
    <source>
        <dbReference type="PROSITE-ProRule" id="PRU00023"/>
    </source>
</evidence>
<keyword evidence="3 4" id="KW-0040">ANK repeat</keyword>
<keyword evidence="10" id="KW-1185">Reference proteome</keyword>
<feature type="repeat" description="ANK" evidence="4">
    <location>
        <begin position="209"/>
        <end position="241"/>
    </location>
</feature>
<dbReference type="STRING" id="905079.L1IWM0"/>
<evidence type="ECO:0000256" key="2">
    <source>
        <dbReference type="ARBA" id="ARBA00022737"/>
    </source>
</evidence>
<dbReference type="PROSITE" id="PS50088">
    <property type="entry name" value="ANK_REPEAT"/>
    <property type="match status" value="2"/>
</dbReference>
<dbReference type="SUPFAM" id="SSF50044">
    <property type="entry name" value="SH3-domain"/>
    <property type="match status" value="1"/>
</dbReference>
<name>L1IWM0_GUITC</name>
<dbReference type="EnsemblProtists" id="EKX40235">
    <property type="protein sequence ID" value="EKX40235"/>
    <property type="gene ID" value="GUITHDRAFT_113714"/>
</dbReference>
<sequence length="421" mass="47108">MPSASDPDENEEGFQFTQDQKPLLYAQAFSNFDGAEEGAMSLQEGDVVAVDDTSDSGWWLGRKIDVKDMSVLDRGKFPKSFVVFHSLPTPEDDAEVLDPTGAQEDMENLKRVVKEIIERRGNWLPNGELGVQGVIGGLTEHRALSFALKSALESSAGQGQEEAAEMEPTDLVLYRSVQHVIENEPDQVCSEMLWIARRLQFNMNLKDKEGQTLLMRSSSLGRSFVVQELLELNADVDVVNLEDGSTALIQAARERFDETVSLLIRARADCSVVDHHGVNALRYVVNEGEDQEKLWSEKSSNAVNYCSLFATIRKQSDEQAENGKKRVRFEGGGEATMNGATGGNGLSEKIELFFEEDLEVKPVEDLLAEMKNKSEDEMRSLLSSLPVERIQQISEALDWERDEEEKQRLKESTQKKEAQVL</sequence>
<reference evidence="9" key="3">
    <citation type="submission" date="2016-03" db="UniProtKB">
        <authorList>
            <consortium name="EnsemblProtists"/>
        </authorList>
    </citation>
    <scope>IDENTIFICATION</scope>
</reference>
<dbReference type="PANTHER" id="PTHR24171">
    <property type="entry name" value="ANKYRIN REPEAT DOMAIN-CONTAINING PROTEIN 39-RELATED"/>
    <property type="match status" value="1"/>
</dbReference>
<evidence type="ECO:0000256" key="6">
    <source>
        <dbReference type="SAM" id="MobiDB-lite"/>
    </source>
</evidence>
<feature type="compositionally biased region" description="Acidic residues" evidence="6">
    <location>
        <begin position="1"/>
        <end position="12"/>
    </location>
</feature>
<dbReference type="InterPro" id="IPR036028">
    <property type="entry name" value="SH3-like_dom_sf"/>
</dbReference>
<dbReference type="GeneID" id="17297000"/>
<evidence type="ECO:0000256" key="3">
    <source>
        <dbReference type="ARBA" id="ARBA00023043"/>
    </source>
</evidence>
<dbReference type="SMART" id="SM00248">
    <property type="entry name" value="ANK"/>
    <property type="match status" value="2"/>
</dbReference>
<evidence type="ECO:0000313" key="8">
    <source>
        <dbReference type="EMBL" id="EKX40235.1"/>
    </source>
</evidence>
<dbReference type="Gene3D" id="1.25.40.20">
    <property type="entry name" value="Ankyrin repeat-containing domain"/>
    <property type="match status" value="1"/>
</dbReference>
<dbReference type="OrthoDB" id="14167at2759"/>
<feature type="compositionally biased region" description="Basic and acidic residues" evidence="6">
    <location>
        <begin position="404"/>
        <end position="421"/>
    </location>
</feature>
<dbReference type="SUPFAM" id="SSF48403">
    <property type="entry name" value="Ankyrin repeat"/>
    <property type="match status" value="1"/>
</dbReference>
<proteinExistence type="predicted"/>
<evidence type="ECO:0000313" key="10">
    <source>
        <dbReference type="Proteomes" id="UP000011087"/>
    </source>
</evidence>
<dbReference type="AlphaFoldDB" id="L1IWM0"/>
<dbReference type="CDD" id="cd00174">
    <property type="entry name" value="SH3"/>
    <property type="match status" value="1"/>
</dbReference>
<dbReference type="InterPro" id="IPR036770">
    <property type="entry name" value="Ankyrin_rpt-contain_sf"/>
</dbReference>
<evidence type="ECO:0000259" key="7">
    <source>
        <dbReference type="PROSITE" id="PS50002"/>
    </source>
</evidence>
<feature type="region of interest" description="Disordered" evidence="6">
    <location>
        <begin position="1"/>
        <end position="20"/>
    </location>
</feature>
<dbReference type="SMART" id="SM00326">
    <property type="entry name" value="SH3"/>
    <property type="match status" value="1"/>
</dbReference>
<dbReference type="InterPro" id="IPR001452">
    <property type="entry name" value="SH3_domain"/>
</dbReference>
<keyword evidence="1 5" id="KW-0728">SH3 domain</keyword>
<organism evidence="8">
    <name type="scientific">Guillardia theta (strain CCMP2712)</name>
    <name type="common">Cryptophyte</name>
    <dbReference type="NCBI Taxonomy" id="905079"/>
    <lineage>
        <taxon>Eukaryota</taxon>
        <taxon>Cryptophyceae</taxon>
        <taxon>Pyrenomonadales</taxon>
        <taxon>Geminigeraceae</taxon>
        <taxon>Guillardia</taxon>
    </lineage>
</organism>
<keyword evidence="2" id="KW-0677">Repeat</keyword>
<dbReference type="Gene3D" id="2.30.30.40">
    <property type="entry name" value="SH3 Domains"/>
    <property type="match status" value="1"/>
</dbReference>
<feature type="domain" description="SH3" evidence="7">
    <location>
        <begin position="21"/>
        <end position="87"/>
    </location>
</feature>